<reference evidence="9" key="2">
    <citation type="submission" date="2021-02" db="EMBL/GenBank/DDBJ databases">
        <authorList>
            <person name="Kimball J.A."/>
            <person name="Haas M.W."/>
            <person name="Macchietto M."/>
            <person name="Kono T."/>
            <person name="Duquette J."/>
            <person name="Shao M."/>
        </authorList>
    </citation>
    <scope>NUCLEOTIDE SEQUENCE</scope>
    <source>
        <tissue evidence="9">Fresh leaf tissue</tissue>
    </source>
</reference>
<comment type="subcellular location">
    <subcellularLocation>
        <location evidence="1">Nucleus</location>
    </subcellularLocation>
</comment>
<dbReference type="EMBL" id="JAAALK010000290">
    <property type="protein sequence ID" value="KAG8048124.1"/>
    <property type="molecule type" value="Genomic_DNA"/>
</dbReference>
<evidence type="ECO:0000256" key="7">
    <source>
        <dbReference type="SAM" id="MobiDB-lite"/>
    </source>
</evidence>
<dbReference type="AlphaFoldDB" id="A0A8J5VKL7"/>
<feature type="compositionally biased region" description="Low complexity" evidence="7">
    <location>
        <begin position="169"/>
        <end position="182"/>
    </location>
</feature>
<comment type="caution">
    <text evidence="9">The sequence shown here is derived from an EMBL/GenBank/DDBJ whole genome shotgun (WGS) entry which is preliminary data.</text>
</comment>
<evidence type="ECO:0000256" key="3">
    <source>
        <dbReference type="ARBA" id="ARBA00023125"/>
    </source>
</evidence>
<feature type="compositionally biased region" description="Low complexity" evidence="7">
    <location>
        <begin position="219"/>
        <end position="230"/>
    </location>
</feature>
<dbReference type="OrthoDB" id="1435597at2759"/>
<feature type="region of interest" description="Disordered" evidence="7">
    <location>
        <begin position="148"/>
        <end position="342"/>
    </location>
</feature>
<feature type="coiled-coil region" evidence="6">
    <location>
        <begin position="377"/>
        <end position="432"/>
    </location>
</feature>
<keyword evidence="4" id="KW-0804">Transcription</keyword>
<evidence type="ECO:0000313" key="9">
    <source>
        <dbReference type="EMBL" id="KAG8048124.1"/>
    </source>
</evidence>
<evidence type="ECO:0000256" key="4">
    <source>
        <dbReference type="ARBA" id="ARBA00023163"/>
    </source>
</evidence>
<reference evidence="9" key="1">
    <citation type="journal article" date="2021" name="bioRxiv">
        <title>Whole Genome Assembly and Annotation of Northern Wild Rice, Zizania palustris L., Supports a Whole Genome Duplication in the Zizania Genus.</title>
        <authorList>
            <person name="Haas M."/>
            <person name="Kono T."/>
            <person name="Macchietto M."/>
            <person name="Millas R."/>
            <person name="McGilp L."/>
            <person name="Shao M."/>
            <person name="Duquette J."/>
            <person name="Hirsch C.N."/>
            <person name="Kimball J."/>
        </authorList>
    </citation>
    <scope>NUCLEOTIDE SEQUENCE</scope>
    <source>
        <tissue evidence="9">Fresh leaf tissue</tissue>
    </source>
</reference>
<dbReference type="GO" id="GO:0003677">
    <property type="term" value="F:DNA binding"/>
    <property type="evidence" value="ECO:0007669"/>
    <property type="project" value="UniProtKB-KW"/>
</dbReference>
<evidence type="ECO:0000256" key="2">
    <source>
        <dbReference type="ARBA" id="ARBA00023015"/>
    </source>
</evidence>
<dbReference type="InterPro" id="IPR044759">
    <property type="entry name" value="bZIP_RF2"/>
</dbReference>
<keyword evidence="6" id="KW-0175">Coiled coil</keyword>
<dbReference type="PROSITE" id="PS50217">
    <property type="entry name" value="BZIP"/>
    <property type="match status" value="1"/>
</dbReference>
<name>A0A8J5VKL7_ZIZPA</name>
<evidence type="ECO:0000256" key="5">
    <source>
        <dbReference type="ARBA" id="ARBA00023242"/>
    </source>
</evidence>
<organism evidence="9 10">
    <name type="scientific">Zizania palustris</name>
    <name type="common">Northern wild rice</name>
    <dbReference type="NCBI Taxonomy" id="103762"/>
    <lineage>
        <taxon>Eukaryota</taxon>
        <taxon>Viridiplantae</taxon>
        <taxon>Streptophyta</taxon>
        <taxon>Embryophyta</taxon>
        <taxon>Tracheophyta</taxon>
        <taxon>Spermatophyta</taxon>
        <taxon>Magnoliopsida</taxon>
        <taxon>Liliopsida</taxon>
        <taxon>Poales</taxon>
        <taxon>Poaceae</taxon>
        <taxon>BOP clade</taxon>
        <taxon>Oryzoideae</taxon>
        <taxon>Oryzeae</taxon>
        <taxon>Zizaniinae</taxon>
        <taxon>Zizania</taxon>
    </lineage>
</organism>
<keyword evidence="5" id="KW-0539">Nucleus</keyword>
<gene>
    <name evidence="9" type="ORF">GUJ93_ZPchr0008g13037</name>
</gene>
<sequence>MDGSSDQDFFAAATFEEIMDNLSPIPEENGEDAGVVGNDNSSAPPRPLLRELAAPVPPVEGGMSRTPDFPGNSSFGQGWSLSDIIGVRPAAHGLDFAVQGDGDMPPSLDEENEEDLFSMFVNFGKVNSAGVGSSTSTHQRSHFMDASSSMAGAGALPPRAPRHQRSHSMDASSSMAGAGALPPRAPRHQRSHSMDASSSMAGAGALPPRAPRHQRSHSMDASSSMAGAGALPPRAPTHQRSHSMDAASSMAGAGALPPRAPTHQRSHSMDAASSMAGAGALPPRAPRHQRSHSMDASSSMVGAGALPPRAPRHQRSHSMDVPSCSLQAHQHGSPAAAGIGNSERKQISEAELAQLAVVNPKRARRIVSNRQSAARAKERKIQYTAALEQKVKDLEEELASLTARLAHFKRRNNLLQAENNQLKMNVQNVEINDQLKSALNDILASEIKNLRIEPAKIGSGGVAMNLGGGDQQMLDNHTIMQQMVDESQAMQQMLDENQALMQQMLGQNQSAVNMQMMQVPPPPSLPELPQSESLDQQLQQMMDAGFNHGQMCDDGSQNNGN</sequence>
<keyword evidence="10" id="KW-1185">Reference proteome</keyword>
<evidence type="ECO:0000259" key="8">
    <source>
        <dbReference type="PROSITE" id="PS50217"/>
    </source>
</evidence>
<dbReference type="GO" id="GO:0005634">
    <property type="term" value="C:nucleus"/>
    <property type="evidence" value="ECO:0007669"/>
    <property type="project" value="UniProtKB-SubCell"/>
</dbReference>
<dbReference type="PANTHER" id="PTHR13690">
    <property type="entry name" value="TRANSCRIPTION FACTOR POSF21-RELATED"/>
    <property type="match status" value="1"/>
</dbReference>
<dbReference type="CDD" id="cd14703">
    <property type="entry name" value="bZIP_plant_RF2"/>
    <property type="match status" value="1"/>
</dbReference>
<keyword evidence="3" id="KW-0238">DNA-binding</keyword>
<dbReference type="GO" id="GO:0003700">
    <property type="term" value="F:DNA-binding transcription factor activity"/>
    <property type="evidence" value="ECO:0007669"/>
    <property type="project" value="InterPro"/>
</dbReference>
<protein>
    <recommendedName>
        <fullName evidence="8">BZIP domain-containing protein</fullName>
    </recommendedName>
</protein>
<evidence type="ECO:0000256" key="6">
    <source>
        <dbReference type="SAM" id="Coils"/>
    </source>
</evidence>
<accession>A0A8J5VKL7</accession>
<dbReference type="Proteomes" id="UP000729402">
    <property type="component" value="Unassembled WGS sequence"/>
</dbReference>
<keyword evidence="2" id="KW-0805">Transcription regulation</keyword>
<feature type="compositionally biased region" description="Low complexity" evidence="7">
    <location>
        <begin position="148"/>
        <end position="157"/>
    </location>
</feature>
<evidence type="ECO:0000256" key="1">
    <source>
        <dbReference type="ARBA" id="ARBA00004123"/>
    </source>
</evidence>
<dbReference type="PANTHER" id="PTHR13690:SF124">
    <property type="entry name" value="TRANSCRIPTION FACTOR RF2A"/>
    <property type="match status" value="1"/>
</dbReference>
<feature type="compositionally biased region" description="Low complexity" evidence="7">
    <location>
        <begin position="194"/>
        <end position="207"/>
    </location>
</feature>
<dbReference type="Pfam" id="PF00170">
    <property type="entry name" value="bZIP_1"/>
    <property type="match status" value="1"/>
</dbReference>
<dbReference type="SMART" id="SM00338">
    <property type="entry name" value="BRLZ"/>
    <property type="match status" value="1"/>
</dbReference>
<feature type="domain" description="BZIP" evidence="8">
    <location>
        <begin position="359"/>
        <end position="422"/>
    </location>
</feature>
<evidence type="ECO:0000313" key="10">
    <source>
        <dbReference type="Proteomes" id="UP000729402"/>
    </source>
</evidence>
<dbReference type="InterPro" id="IPR004827">
    <property type="entry name" value="bZIP"/>
</dbReference>
<feature type="compositionally biased region" description="Low complexity" evidence="7">
    <location>
        <begin position="269"/>
        <end position="282"/>
    </location>
</feature>
<feature type="compositionally biased region" description="Low complexity" evidence="7">
    <location>
        <begin position="244"/>
        <end position="255"/>
    </location>
</feature>
<feature type="region of interest" description="Disordered" evidence="7">
    <location>
        <begin position="23"/>
        <end position="48"/>
    </location>
</feature>
<proteinExistence type="predicted"/>